<evidence type="ECO:0000256" key="1">
    <source>
        <dbReference type="ARBA" id="ARBA00023002"/>
    </source>
</evidence>
<evidence type="ECO:0000313" key="2">
    <source>
        <dbReference type="EMBL" id="TSD65694.1"/>
    </source>
</evidence>
<dbReference type="PRINTS" id="PR00368">
    <property type="entry name" value="FADPNR"/>
</dbReference>
<dbReference type="PANTHER" id="PTHR43539:SF78">
    <property type="entry name" value="FLAVIN-CONTAINING MONOOXYGENASE"/>
    <property type="match status" value="1"/>
</dbReference>
<proteinExistence type="predicted"/>
<gene>
    <name evidence="2" type="ORF">FNM00_04555</name>
</gene>
<reference evidence="2 3" key="1">
    <citation type="submission" date="2019-07" db="EMBL/GenBank/DDBJ databases">
        <authorList>
            <person name="Zhao L.H."/>
        </authorList>
    </citation>
    <scope>NUCLEOTIDE SEQUENCE [LARGE SCALE GENOMIC DNA]</scope>
    <source>
        <strain evidence="2 3">Co35</strain>
    </source>
</reference>
<dbReference type="Gene3D" id="3.50.50.60">
    <property type="entry name" value="FAD/NAD(P)-binding domain"/>
    <property type="match status" value="1"/>
</dbReference>
<dbReference type="SUPFAM" id="SSF51905">
    <property type="entry name" value="FAD/NAD(P)-binding domain"/>
    <property type="match status" value="2"/>
</dbReference>
<dbReference type="Proteomes" id="UP000316988">
    <property type="component" value="Unassembled WGS sequence"/>
</dbReference>
<comment type="caution">
    <text evidence="2">The sequence shown here is derived from an EMBL/GenBank/DDBJ whole genome shotgun (WGS) entry which is preliminary data.</text>
</comment>
<dbReference type="OrthoDB" id="178899at2"/>
<keyword evidence="1" id="KW-0560">Oxidoreductase</keyword>
<sequence length="370" mass="40207">MTTTSLPGDVAVAVIGGGQAGLATGYYLQRAGLVSGEDFVILDAAEQPGGAWPRMWDGLRLFSPATHSSLPGWMMPPWDDATRGFPPRDHVVNYLKRYEERYDLRVRRPYQVTSVDRAANDDPTGPLVVRTKQNNVAARVVVSATGTWTRPFWPHYAGADTFTGQQLHTVQYRRPEDFTGRRVAVVGGGNSGAQVLAEVSAVTDTVWLTNRTPRFLLDDVDGRALFAAATQRVQALRDGTDHPGVGGLGDIVMIPSVRAARERGDLHARPMFSRLTPTGVAWADGTHLDVDAIIWCTGFRPALGHLRSLRLGTTDGHYRLGGPADTQALDEPRLHLIGYGDWAGPASATLIGAGRTAREVTRVVLDQLRE</sequence>
<protein>
    <submittedName>
        <fullName evidence="2">NAD(P)/FAD-dependent oxidoreductase</fullName>
    </submittedName>
</protein>
<dbReference type="GO" id="GO:0050660">
    <property type="term" value="F:flavin adenine dinucleotide binding"/>
    <property type="evidence" value="ECO:0007669"/>
    <property type="project" value="TreeGrafter"/>
</dbReference>
<dbReference type="EMBL" id="VLNT01000002">
    <property type="protein sequence ID" value="TSD65694.1"/>
    <property type="molecule type" value="Genomic_DNA"/>
</dbReference>
<keyword evidence="3" id="KW-1185">Reference proteome</keyword>
<dbReference type="InterPro" id="IPR036188">
    <property type="entry name" value="FAD/NAD-bd_sf"/>
</dbReference>
<dbReference type="PANTHER" id="PTHR43539">
    <property type="entry name" value="FLAVIN-BINDING MONOOXYGENASE-LIKE PROTEIN (AFU_ORTHOLOGUE AFUA_4G09220)"/>
    <property type="match status" value="1"/>
</dbReference>
<dbReference type="RefSeq" id="WP_143911881.1">
    <property type="nucleotide sequence ID" value="NZ_VLNT01000002.1"/>
</dbReference>
<organism evidence="2 3">
    <name type="scientific">Aeromicrobium piscarium</name>
    <dbReference type="NCBI Taxonomy" id="2590901"/>
    <lineage>
        <taxon>Bacteria</taxon>
        <taxon>Bacillati</taxon>
        <taxon>Actinomycetota</taxon>
        <taxon>Actinomycetes</taxon>
        <taxon>Propionibacteriales</taxon>
        <taxon>Nocardioidaceae</taxon>
        <taxon>Aeromicrobium</taxon>
    </lineage>
</organism>
<evidence type="ECO:0000313" key="3">
    <source>
        <dbReference type="Proteomes" id="UP000316988"/>
    </source>
</evidence>
<name>A0A554SH87_9ACTN</name>
<dbReference type="InterPro" id="IPR050982">
    <property type="entry name" value="Auxin_biosynth/cation_transpt"/>
</dbReference>
<dbReference type="Pfam" id="PF13738">
    <property type="entry name" value="Pyr_redox_3"/>
    <property type="match status" value="1"/>
</dbReference>
<dbReference type="AlphaFoldDB" id="A0A554SH87"/>
<dbReference type="NCBIfam" id="NF040505">
    <property type="entry name" value="ArsO_flavin_mono"/>
    <property type="match status" value="1"/>
</dbReference>
<dbReference type="GO" id="GO:0004497">
    <property type="term" value="F:monooxygenase activity"/>
    <property type="evidence" value="ECO:0007669"/>
    <property type="project" value="TreeGrafter"/>
</dbReference>
<dbReference type="PRINTS" id="PR00469">
    <property type="entry name" value="PNDRDTASEII"/>
</dbReference>
<accession>A0A554SH87</accession>